<dbReference type="EMBL" id="BMAW01019562">
    <property type="protein sequence ID" value="GFT64065.1"/>
    <property type="molecule type" value="Genomic_DNA"/>
</dbReference>
<dbReference type="AlphaFoldDB" id="A0A8X6PCT7"/>
<dbReference type="InterPro" id="IPR000832">
    <property type="entry name" value="GPCR_2_secretin-like"/>
</dbReference>
<keyword evidence="7" id="KW-0732">Signal</keyword>
<dbReference type="Pfam" id="PF00002">
    <property type="entry name" value="7tm_2"/>
    <property type="match status" value="1"/>
</dbReference>
<dbReference type="InterPro" id="IPR001212">
    <property type="entry name" value="Somatomedin_B_dom"/>
</dbReference>
<feature type="signal peptide" evidence="7">
    <location>
        <begin position="1"/>
        <end position="23"/>
    </location>
</feature>
<sequence>MDTTKRCILLYFFFGQLISGVNHEKEKSNLLKTSVFSHKNNDSVSHLLKLQKKHSPTSNNSGVSMCIPGLNKPNCVSSISESLCSPYDSCISRCGEQPRGLPFTCNCDPECSFYSDCCVDIEKECGSNATPNKEDFTNVTCELLFQNYPVFMVSSCSPQWKNDSLEKLCNSEVTPECAFSNFQSNSTDFEDTFVRCEKYVHRRCAEQLGLKCNETIEPYCGKLIKNHCSKVAASKCKNCEKEFWPVFDKNKILYKNSFCALCNYENNFTSPNIQEVAEEIDDFGHSDRNSTAYSSKITRICFPSVIDSCPDNGNSDLYLMCEKTSGVVVSQETNTAYKNVYCALCHNESLSELRCVNFPSLLSNRSAAPILMAGMIKQFITDFEVTGITNDIQGLRLDDIPATFSMLLNFGLDGRQRVYISSEGDDAMKEHQRRCGKGKIWNPFSAICRKLHCSTQFVLIDYQCVKKDSYDEGNTTTDNITVPYTEADFVHLTFSAEMELFDFLHFHKRNISEICDSIRESFSTSFNITIDRIRNVSFNISLGDFKTLNETLEFLTVMDEYHQINFTIDLDLYEPNSDNSTEPEPSVDSIVSLLASALSVNGFDLGISNTTSRIYEIYQTVDLIKSWCKPEEGFEQKQYWNSDFRLILNDNITSTVGERIQGIYINKTDKFYPKGHFVANILYQGHQFNQNLINVSGVAIVCEWKVQLNKSCTRVVLEKHEYLITENGSLDIMNGSIDKNVVDDSKYEEGENDSIVVCILAPKWKNDNNDYYIEMDVVQAYLSFILSWISVCAMIAVLATYSFFSSLRNLPGCNTMNLTVSLLAMQVTFLLGQRNTVTGKACKAVACLLHYEILCCFMWMNIMAYDLYKTFGNKSILNNIRSKGKYLVWYMVYAYGCPLLIIITTSLLDHFLDDSTFSPHYGKNNVCWITNKSAAVIFFAVPLAIIMCVNFTFYILTICSIRNVKHISYLSNQKNNQRGKSDVFLYARMASVVGLTWTLAFVAAYTREDRLTGKILTYLFLIFNTLQGVFIFCVFVCNRRVFGLYRDAIRKSVSKMSDNSASKKTSESFHRIMNVIHRSVSTDTVVSTISSSSTCSTRSGDSGLKTIEEAE</sequence>
<dbReference type="PANTHER" id="PTHR45902">
    <property type="entry name" value="LATROPHILIN RECEPTOR-LIKE PROTEIN A"/>
    <property type="match status" value="1"/>
</dbReference>
<feature type="chain" id="PRO_5036450019" evidence="7">
    <location>
        <begin position="24"/>
        <end position="1111"/>
    </location>
</feature>
<dbReference type="OrthoDB" id="6134459at2759"/>
<accession>A0A8X6PCT7</accession>
<feature type="transmembrane region" description="Helical" evidence="6">
    <location>
        <begin position="1015"/>
        <end position="1037"/>
    </location>
</feature>
<dbReference type="Gene3D" id="1.20.1070.10">
    <property type="entry name" value="Rhodopsin 7-helix transmembrane proteins"/>
    <property type="match status" value="1"/>
</dbReference>
<evidence type="ECO:0000256" key="7">
    <source>
        <dbReference type="SAM" id="SignalP"/>
    </source>
</evidence>
<keyword evidence="10" id="KW-0675">Receptor</keyword>
<evidence type="ECO:0000259" key="9">
    <source>
        <dbReference type="PROSITE" id="PS50958"/>
    </source>
</evidence>
<evidence type="ECO:0000259" key="8">
    <source>
        <dbReference type="PROSITE" id="PS50261"/>
    </source>
</evidence>
<comment type="subcellular location">
    <subcellularLocation>
        <location evidence="1">Membrane</location>
        <topology evidence="1">Multi-pass membrane protein</topology>
    </subcellularLocation>
</comment>
<evidence type="ECO:0000256" key="1">
    <source>
        <dbReference type="ARBA" id="ARBA00004141"/>
    </source>
</evidence>
<reference evidence="10" key="1">
    <citation type="submission" date="2020-08" db="EMBL/GenBank/DDBJ databases">
        <title>Multicomponent nature underlies the extraordinary mechanical properties of spider dragline silk.</title>
        <authorList>
            <person name="Kono N."/>
            <person name="Nakamura H."/>
            <person name="Mori M."/>
            <person name="Yoshida Y."/>
            <person name="Ohtoshi R."/>
            <person name="Malay A.D."/>
            <person name="Moran D.A.P."/>
            <person name="Tomita M."/>
            <person name="Numata K."/>
            <person name="Arakawa K."/>
        </authorList>
    </citation>
    <scope>NUCLEOTIDE SEQUENCE</scope>
</reference>
<feature type="domain" description="SMB" evidence="9">
    <location>
        <begin position="86"/>
        <end position="130"/>
    </location>
</feature>
<keyword evidence="3 6" id="KW-1133">Transmembrane helix</keyword>
<dbReference type="Pfam" id="PF01033">
    <property type="entry name" value="Somatomedin_B"/>
    <property type="match status" value="1"/>
</dbReference>
<proteinExistence type="predicted"/>
<dbReference type="GO" id="GO:0004930">
    <property type="term" value="F:G protein-coupled receptor activity"/>
    <property type="evidence" value="ECO:0007669"/>
    <property type="project" value="InterPro"/>
</dbReference>
<dbReference type="PROSITE" id="PS50958">
    <property type="entry name" value="SMB_2"/>
    <property type="match status" value="1"/>
</dbReference>
<evidence type="ECO:0000256" key="6">
    <source>
        <dbReference type="SAM" id="Phobius"/>
    </source>
</evidence>
<feature type="transmembrane region" description="Helical" evidence="6">
    <location>
        <begin position="844"/>
        <end position="865"/>
    </location>
</feature>
<dbReference type="Gene3D" id="4.10.410.20">
    <property type="match status" value="1"/>
</dbReference>
<evidence type="ECO:0000313" key="11">
    <source>
        <dbReference type="Proteomes" id="UP000887013"/>
    </source>
</evidence>
<dbReference type="SUPFAM" id="SSF81321">
    <property type="entry name" value="Family A G protein-coupled receptor-like"/>
    <property type="match status" value="1"/>
</dbReference>
<keyword evidence="11" id="KW-1185">Reference proteome</keyword>
<dbReference type="InterPro" id="IPR053231">
    <property type="entry name" value="GPCR_LN-TM7"/>
</dbReference>
<gene>
    <name evidence="10" type="primary">ADGRL3</name>
    <name evidence="10" type="ORF">NPIL_672591</name>
</gene>
<dbReference type="InterPro" id="IPR036024">
    <property type="entry name" value="Somatomedin_B-like_dom_sf"/>
</dbReference>
<feature type="transmembrane region" description="Helical" evidence="6">
    <location>
        <begin position="816"/>
        <end position="832"/>
    </location>
</feature>
<dbReference type="PROSITE" id="PS50261">
    <property type="entry name" value="G_PROTEIN_RECEP_F2_4"/>
    <property type="match status" value="1"/>
</dbReference>
<evidence type="ECO:0000256" key="2">
    <source>
        <dbReference type="ARBA" id="ARBA00022692"/>
    </source>
</evidence>
<protein>
    <submittedName>
        <fullName evidence="10">Adhesion G protein-coupled receptor L3</fullName>
    </submittedName>
</protein>
<dbReference type="PANTHER" id="PTHR45902:SF3">
    <property type="entry name" value="G-PROTEIN COUPLED RECEPTORS FAMILY 2 PROFILE 2 DOMAIN-CONTAINING PROTEIN"/>
    <property type="match status" value="1"/>
</dbReference>
<keyword evidence="2 6" id="KW-0812">Transmembrane</keyword>
<evidence type="ECO:0000256" key="3">
    <source>
        <dbReference type="ARBA" id="ARBA00022989"/>
    </source>
</evidence>
<dbReference type="CDD" id="cd15039">
    <property type="entry name" value="7tmB3_Methuselah-like"/>
    <property type="match status" value="1"/>
</dbReference>
<keyword evidence="5" id="KW-1015">Disulfide bond</keyword>
<evidence type="ECO:0000313" key="10">
    <source>
        <dbReference type="EMBL" id="GFT64065.1"/>
    </source>
</evidence>
<comment type="caution">
    <text evidence="10">The sequence shown here is derived from an EMBL/GenBank/DDBJ whole genome shotgun (WGS) entry which is preliminary data.</text>
</comment>
<dbReference type="GO" id="GO:0007166">
    <property type="term" value="P:cell surface receptor signaling pathway"/>
    <property type="evidence" value="ECO:0007669"/>
    <property type="project" value="InterPro"/>
</dbReference>
<evidence type="ECO:0000256" key="5">
    <source>
        <dbReference type="ARBA" id="ARBA00023157"/>
    </source>
</evidence>
<organism evidence="10 11">
    <name type="scientific">Nephila pilipes</name>
    <name type="common">Giant wood spider</name>
    <name type="synonym">Nephila maculata</name>
    <dbReference type="NCBI Taxonomy" id="299642"/>
    <lineage>
        <taxon>Eukaryota</taxon>
        <taxon>Metazoa</taxon>
        <taxon>Ecdysozoa</taxon>
        <taxon>Arthropoda</taxon>
        <taxon>Chelicerata</taxon>
        <taxon>Arachnida</taxon>
        <taxon>Araneae</taxon>
        <taxon>Araneomorphae</taxon>
        <taxon>Entelegynae</taxon>
        <taxon>Araneoidea</taxon>
        <taxon>Nephilidae</taxon>
        <taxon>Nephila</taxon>
    </lineage>
</organism>
<dbReference type="InterPro" id="IPR017981">
    <property type="entry name" value="GPCR_2-like_7TM"/>
</dbReference>
<feature type="transmembrane region" description="Helical" evidence="6">
    <location>
        <begin position="781"/>
        <end position="804"/>
    </location>
</feature>
<dbReference type="Proteomes" id="UP000887013">
    <property type="component" value="Unassembled WGS sequence"/>
</dbReference>
<feature type="transmembrane region" description="Helical" evidence="6">
    <location>
        <begin position="983"/>
        <end position="1003"/>
    </location>
</feature>
<dbReference type="GO" id="GO:0016020">
    <property type="term" value="C:membrane"/>
    <property type="evidence" value="ECO:0007669"/>
    <property type="project" value="UniProtKB-SubCell"/>
</dbReference>
<dbReference type="SUPFAM" id="SSF90188">
    <property type="entry name" value="Somatomedin B domain"/>
    <property type="match status" value="1"/>
</dbReference>
<feature type="transmembrane region" description="Helical" evidence="6">
    <location>
        <begin position="934"/>
        <end position="962"/>
    </location>
</feature>
<keyword evidence="4 6" id="KW-0472">Membrane</keyword>
<feature type="domain" description="G-protein coupled receptors family 2 profile 2" evidence="8">
    <location>
        <begin position="779"/>
        <end position="1039"/>
    </location>
</feature>
<name>A0A8X6PCT7_NEPPI</name>
<feature type="transmembrane region" description="Helical" evidence="6">
    <location>
        <begin position="886"/>
        <end position="908"/>
    </location>
</feature>
<evidence type="ECO:0000256" key="4">
    <source>
        <dbReference type="ARBA" id="ARBA00023136"/>
    </source>
</evidence>